<dbReference type="SUPFAM" id="SSF63380">
    <property type="entry name" value="Riboflavin synthase domain-like"/>
    <property type="match status" value="1"/>
</dbReference>
<dbReference type="EMBL" id="JAIVFP010000001">
    <property type="protein sequence ID" value="MCI4683799.1"/>
    <property type="molecule type" value="Genomic_DNA"/>
</dbReference>
<dbReference type="InterPro" id="IPR050415">
    <property type="entry name" value="MRET"/>
</dbReference>
<keyword evidence="3" id="KW-0479">Metal-binding</keyword>
<evidence type="ECO:0000313" key="9">
    <source>
        <dbReference type="EMBL" id="MCI4683799.1"/>
    </source>
</evidence>
<dbReference type="Gene3D" id="3.10.20.30">
    <property type="match status" value="1"/>
</dbReference>
<evidence type="ECO:0000256" key="2">
    <source>
        <dbReference type="ARBA" id="ARBA00022714"/>
    </source>
</evidence>
<dbReference type="SUPFAM" id="SSF54292">
    <property type="entry name" value="2Fe-2S ferredoxin-like"/>
    <property type="match status" value="1"/>
</dbReference>
<dbReference type="Proteomes" id="UP001139104">
    <property type="component" value="Unassembled WGS sequence"/>
</dbReference>
<dbReference type="RefSeq" id="WP_243067729.1">
    <property type="nucleotide sequence ID" value="NZ_JAIVFK010000006.1"/>
</dbReference>
<evidence type="ECO:0000256" key="5">
    <source>
        <dbReference type="ARBA" id="ARBA00023004"/>
    </source>
</evidence>
<dbReference type="PANTHER" id="PTHR47354">
    <property type="entry name" value="NADH OXIDOREDUCTASE HCR"/>
    <property type="match status" value="1"/>
</dbReference>
<keyword evidence="10" id="KW-1185">Reference proteome</keyword>
<dbReference type="PANTHER" id="PTHR47354:SF1">
    <property type="entry name" value="CARNITINE MONOOXYGENASE REDUCTASE SUBUNIT"/>
    <property type="match status" value="1"/>
</dbReference>
<keyword evidence="4" id="KW-0560">Oxidoreductase</keyword>
<feature type="domain" description="FAD-binding FR-type" evidence="8">
    <location>
        <begin position="10"/>
        <end position="111"/>
    </location>
</feature>
<name>A0ABS9Z804_9HYPH</name>
<dbReference type="InterPro" id="IPR017938">
    <property type="entry name" value="Riboflavin_synthase-like_b-brl"/>
</dbReference>
<dbReference type="PROSITE" id="PS51384">
    <property type="entry name" value="FAD_FR"/>
    <property type="match status" value="1"/>
</dbReference>
<protein>
    <submittedName>
        <fullName evidence="9">PDR/VanB family oxidoreductase</fullName>
    </submittedName>
</protein>
<dbReference type="SUPFAM" id="SSF52343">
    <property type="entry name" value="Ferredoxin reductase-like, C-terminal NADP-linked domain"/>
    <property type="match status" value="1"/>
</dbReference>
<organism evidence="9 10">
    <name type="scientific">Candidatus Rhodoblastus alkanivorans</name>
    <dbReference type="NCBI Taxonomy" id="2954117"/>
    <lineage>
        <taxon>Bacteria</taxon>
        <taxon>Pseudomonadati</taxon>
        <taxon>Pseudomonadota</taxon>
        <taxon>Alphaproteobacteria</taxon>
        <taxon>Hyphomicrobiales</taxon>
        <taxon>Rhodoblastaceae</taxon>
        <taxon>Rhodoblastus</taxon>
    </lineage>
</organism>
<dbReference type="PRINTS" id="PR00409">
    <property type="entry name" value="PHDIOXRDTASE"/>
</dbReference>
<comment type="caution">
    <text evidence="9">The sequence shown here is derived from an EMBL/GenBank/DDBJ whole genome shotgun (WGS) entry which is preliminary data.</text>
</comment>
<dbReference type="PROSITE" id="PS51085">
    <property type="entry name" value="2FE2S_FER_2"/>
    <property type="match status" value="1"/>
</dbReference>
<gene>
    <name evidence="9" type="ORF">K2U94_13670</name>
</gene>
<keyword evidence="2" id="KW-0001">2Fe-2S</keyword>
<dbReference type="InterPro" id="IPR012675">
    <property type="entry name" value="Beta-grasp_dom_sf"/>
</dbReference>
<dbReference type="Pfam" id="PF00111">
    <property type="entry name" value="Fer2"/>
    <property type="match status" value="1"/>
</dbReference>
<evidence type="ECO:0000256" key="4">
    <source>
        <dbReference type="ARBA" id="ARBA00023002"/>
    </source>
</evidence>
<dbReference type="InterPro" id="IPR017927">
    <property type="entry name" value="FAD-bd_FR_type"/>
</dbReference>
<keyword evidence="5" id="KW-0408">Iron</keyword>
<accession>A0ABS9Z804</accession>
<sequence>MSHSGLAVADGWLQAIVARKTTEAEDIVRLSLRPEGGVALPPFEAGAHIEIALPNGLIRPYSLCNAAHEAGRYEIAVLLEREGRGGSLAAHGLVEGQALPVRPPRNFFPLAPDGYSLLIAGGIGITPLLAMAETLADAGRGVELHACARSERRAAFRARLAAAPFAASVRWHFDDGAPDQKFDIGAVLAGAPEDARLYVCGPQGFMDHVLGAARARGWPEDRLHYEYFAAAPSPAEGDRPFRIVLARSGRTIDVPAGVTAAQAMAEAGVEPPLSCEQGVCGTCLLPVIEGQPDHRDHFQNPAERAANTHFAACCSRAVTPRLVLDF</sequence>
<dbReference type="InterPro" id="IPR036010">
    <property type="entry name" value="2Fe-2S_ferredoxin-like_sf"/>
</dbReference>
<evidence type="ECO:0000313" key="10">
    <source>
        <dbReference type="Proteomes" id="UP001139104"/>
    </source>
</evidence>
<proteinExistence type="predicted"/>
<evidence type="ECO:0000256" key="6">
    <source>
        <dbReference type="ARBA" id="ARBA00023014"/>
    </source>
</evidence>
<feature type="domain" description="2Fe-2S ferredoxin-type" evidence="7">
    <location>
        <begin position="241"/>
        <end position="326"/>
    </location>
</feature>
<dbReference type="PROSITE" id="PS00197">
    <property type="entry name" value="2FE2S_FER_1"/>
    <property type="match status" value="1"/>
</dbReference>
<reference evidence="9" key="1">
    <citation type="journal article" date="2022" name="ISME J.">
        <title>Identification of active gaseous-alkane degraders at natural gas seeps.</title>
        <authorList>
            <person name="Farhan Ul Haque M."/>
            <person name="Hernandez M."/>
            <person name="Crombie A.T."/>
            <person name="Murrell J.C."/>
        </authorList>
    </citation>
    <scope>NUCLEOTIDE SEQUENCE</scope>
    <source>
        <strain evidence="9">PC2</strain>
    </source>
</reference>
<dbReference type="CDD" id="cd06185">
    <property type="entry name" value="PDR_like"/>
    <property type="match status" value="1"/>
</dbReference>
<dbReference type="Gene3D" id="2.40.30.10">
    <property type="entry name" value="Translation factors"/>
    <property type="match status" value="1"/>
</dbReference>
<evidence type="ECO:0000259" key="8">
    <source>
        <dbReference type="PROSITE" id="PS51384"/>
    </source>
</evidence>
<evidence type="ECO:0000259" key="7">
    <source>
        <dbReference type="PROSITE" id="PS51085"/>
    </source>
</evidence>
<dbReference type="Gene3D" id="3.40.50.80">
    <property type="entry name" value="Nucleotide-binding domain of ferredoxin-NADP reductase (FNR) module"/>
    <property type="match status" value="1"/>
</dbReference>
<dbReference type="CDD" id="cd00207">
    <property type="entry name" value="fer2"/>
    <property type="match status" value="1"/>
</dbReference>
<evidence type="ECO:0000256" key="3">
    <source>
        <dbReference type="ARBA" id="ARBA00022723"/>
    </source>
</evidence>
<evidence type="ECO:0000256" key="1">
    <source>
        <dbReference type="ARBA" id="ARBA00022630"/>
    </source>
</evidence>
<keyword evidence="1" id="KW-0285">Flavoprotein</keyword>
<keyword evidence="6" id="KW-0411">Iron-sulfur</keyword>
<dbReference type="InterPro" id="IPR001041">
    <property type="entry name" value="2Fe-2S_ferredoxin-type"/>
</dbReference>
<dbReference type="InterPro" id="IPR006058">
    <property type="entry name" value="2Fe2S_fd_BS"/>
</dbReference>
<dbReference type="InterPro" id="IPR039261">
    <property type="entry name" value="FNR_nucleotide-bd"/>
</dbReference>